<dbReference type="Proteomes" id="UP001295740">
    <property type="component" value="Unassembled WGS sequence"/>
</dbReference>
<evidence type="ECO:0000313" key="1">
    <source>
        <dbReference type="EMBL" id="CAJ2511220.1"/>
    </source>
</evidence>
<organism evidence="1 2">
    <name type="scientific">Anthostomella pinea</name>
    <dbReference type="NCBI Taxonomy" id="933095"/>
    <lineage>
        <taxon>Eukaryota</taxon>
        <taxon>Fungi</taxon>
        <taxon>Dikarya</taxon>
        <taxon>Ascomycota</taxon>
        <taxon>Pezizomycotina</taxon>
        <taxon>Sordariomycetes</taxon>
        <taxon>Xylariomycetidae</taxon>
        <taxon>Xylariales</taxon>
        <taxon>Xylariaceae</taxon>
        <taxon>Anthostomella</taxon>
    </lineage>
</organism>
<dbReference type="AlphaFoldDB" id="A0AAI8VV66"/>
<reference evidence="1" key="1">
    <citation type="submission" date="2023-10" db="EMBL/GenBank/DDBJ databases">
        <authorList>
            <person name="Hackl T."/>
        </authorList>
    </citation>
    <scope>NUCLEOTIDE SEQUENCE</scope>
</reference>
<name>A0AAI8VV66_9PEZI</name>
<comment type="caution">
    <text evidence="1">The sequence shown here is derived from an EMBL/GenBank/DDBJ whole genome shotgun (WGS) entry which is preliminary data.</text>
</comment>
<gene>
    <name evidence="1" type="ORF">KHLLAP_LOCUS11688</name>
</gene>
<proteinExistence type="predicted"/>
<dbReference type="EMBL" id="CAUWAG010000018">
    <property type="protein sequence ID" value="CAJ2511220.1"/>
    <property type="molecule type" value="Genomic_DNA"/>
</dbReference>
<accession>A0AAI8VV66</accession>
<evidence type="ECO:0000313" key="2">
    <source>
        <dbReference type="Proteomes" id="UP001295740"/>
    </source>
</evidence>
<sequence length="55" mass="6090">MGMPLYARNLALLHIQDAILRRCVYIHAFEEHNSGGGDIFQNDALLTITAFCLAA</sequence>
<protein>
    <submittedName>
        <fullName evidence="1">Uu.00g068450.m01.CDS01</fullName>
    </submittedName>
</protein>
<keyword evidence="2" id="KW-1185">Reference proteome</keyword>